<name>A0A7R9MIL7_9ACAR</name>
<dbReference type="EMBL" id="CAJPVJ010021807">
    <property type="protein sequence ID" value="CAG2178059.1"/>
    <property type="molecule type" value="Genomic_DNA"/>
</dbReference>
<dbReference type="PANTHER" id="PTHR45846">
    <property type="entry name" value="TRNA-DIHYDROURIDINE(47) SYNTHASE [NAD(P)(+)]-LIKE"/>
    <property type="match status" value="1"/>
</dbReference>
<proteinExistence type="predicted"/>
<dbReference type="SUPFAM" id="SSF51395">
    <property type="entry name" value="FMN-linked oxidoreductases"/>
    <property type="match status" value="1"/>
</dbReference>
<evidence type="ECO:0000313" key="1">
    <source>
        <dbReference type="EMBL" id="CAD7660923.1"/>
    </source>
</evidence>
<dbReference type="GO" id="GO:0003723">
    <property type="term" value="F:RNA binding"/>
    <property type="evidence" value="ECO:0007669"/>
    <property type="project" value="TreeGrafter"/>
</dbReference>
<feature type="non-terminal residue" evidence="1">
    <location>
        <position position="1"/>
    </location>
</feature>
<accession>A0A7R9MIL7</accession>
<dbReference type="OrthoDB" id="259935at2759"/>
<dbReference type="GO" id="GO:0017150">
    <property type="term" value="F:tRNA dihydrouridine synthase activity"/>
    <property type="evidence" value="ECO:0007669"/>
    <property type="project" value="TreeGrafter"/>
</dbReference>
<dbReference type="Proteomes" id="UP000728032">
    <property type="component" value="Unassembled WGS sequence"/>
</dbReference>
<dbReference type="AlphaFoldDB" id="A0A7R9MIL7"/>
<sequence>IGRGALIKPWIFTEIKERRLWDISAGERLDILRDFVNYGLENWGSDDEGVTKTRRFLLEWLSFLHRYIPVGVLERLPQRINERPPPFVGRTDLETLLSSGSCNGCGAPTAPCIPFPFMKSTCCSGSCYWFRCRDYFWDDPNFPKDEF</sequence>
<organism evidence="1">
    <name type="scientific">Oppiella nova</name>
    <dbReference type="NCBI Taxonomy" id="334625"/>
    <lineage>
        <taxon>Eukaryota</taxon>
        <taxon>Metazoa</taxon>
        <taxon>Ecdysozoa</taxon>
        <taxon>Arthropoda</taxon>
        <taxon>Chelicerata</taxon>
        <taxon>Arachnida</taxon>
        <taxon>Acari</taxon>
        <taxon>Acariformes</taxon>
        <taxon>Sarcoptiformes</taxon>
        <taxon>Oribatida</taxon>
        <taxon>Brachypylina</taxon>
        <taxon>Oppioidea</taxon>
        <taxon>Oppiidae</taxon>
        <taxon>Oppiella</taxon>
    </lineage>
</organism>
<gene>
    <name evidence="1" type="ORF">ONB1V03_LOCUS17485</name>
</gene>
<evidence type="ECO:0000313" key="2">
    <source>
        <dbReference type="Proteomes" id="UP000728032"/>
    </source>
</evidence>
<dbReference type="PANTHER" id="PTHR45846:SF1">
    <property type="entry name" value="TRNA-DIHYDROURIDINE(47) SYNTHASE [NAD(P)(+)]-LIKE"/>
    <property type="match status" value="1"/>
</dbReference>
<protein>
    <submittedName>
        <fullName evidence="1">Uncharacterized protein</fullName>
    </submittedName>
</protein>
<keyword evidence="2" id="KW-1185">Reference proteome</keyword>
<reference evidence="1" key="1">
    <citation type="submission" date="2020-11" db="EMBL/GenBank/DDBJ databases">
        <authorList>
            <person name="Tran Van P."/>
        </authorList>
    </citation>
    <scope>NUCLEOTIDE SEQUENCE</scope>
</reference>
<dbReference type="EMBL" id="OC936632">
    <property type="protein sequence ID" value="CAD7660923.1"/>
    <property type="molecule type" value="Genomic_DNA"/>
</dbReference>